<proteinExistence type="predicted"/>
<dbReference type="EMBL" id="SJPU01000012">
    <property type="protein sequence ID" value="TWU06549.1"/>
    <property type="molecule type" value="Genomic_DNA"/>
</dbReference>
<keyword evidence="3" id="KW-1185">Reference proteome</keyword>
<dbReference type="InterPro" id="IPR007421">
    <property type="entry name" value="Schlafen_AlbA_2_dom"/>
</dbReference>
<evidence type="ECO:0000313" key="3">
    <source>
        <dbReference type="Proteomes" id="UP000319908"/>
    </source>
</evidence>
<feature type="domain" description="Schlafen AlbA-2" evidence="1">
    <location>
        <begin position="20"/>
        <end position="139"/>
    </location>
</feature>
<dbReference type="PANTHER" id="PTHR30595">
    <property type="entry name" value="GLPR-RELATED TRANSCRIPTIONAL REPRESSOR"/>
    <property type="match status" value="1"/>
</dbReference>
<dbReference type="Pfam" id="PF13749">
    <property type="entry name" value="HATPase_c_4"/>
    <property type="match status" value="1"/>
</dbReference>
<protein>
    <submittedName>
        <fullName evidence="2">Divergent AAA domain protein</fullName>
    </submittedName>
</protein>
<dbReference type="InterPro" id="IPR038461">
    <property type="entry name" value="Schlafen_AlbA_2_dom_sf"/>
</dbReference>
<dbReference type="Proteomes" id="UP000319908">
    <property type="component" value="Unassembled WGS sequence"/>
</dbReference>
<dbReference type="AlphaFoldDB" id="A0A5C6B5H2"/>
<dbReference type="InterPro" id="IPR038475">
    <property type="entry name" value="RecG_C_sf"/>
</dbReference>
<accession>A0A5C6B5H2</accession>
<comment type="caution">
    <text evidence="2">The sequence shown here is derived from an EMBL/GenBank/DDBJ whole genome shotgun (WGS) entry which is preliminary data.</text>
</comment>
<dbReference type="Pfam" id="PF04326">
    <property type="entry name" value="SLFN_AlbA_2"/>
    <property type="match status" value="1"/>
</dbReference>
<sequence>MPRALGELESILHGLIDNWENEVVEFKAVGDSYSTSDIGKYVSALSNEANLRCVDTAWLVFGVDNKTREVVDSSYRRDQERLHSLKKQVADGSSPSLTFREIHEIVVDGARVLMLEIPPAPRGVPISWNGHFYARANESLAALTDDKRDEIRNQTLTQDWTAAIVPDAERRHLSNEAVEKAKANFSIRHKSIFTADEVKHWDEATFLDRAGLTVDGQITRTALLLVGETTSTHLLSPYLAQIVWKLVGPEQGNQIFTPPYLLATTALYNKIRNVQIRILPSDSLIAVEVSKYDQGIVLESLHNCIAHQDYRLGSRIVVTESPDRLVLENSGTFFEGHPDDYVMGHKTPRSYRNPFLMQAMTRLNMIDTLGYGIHRMYVGQAERFFPLPDYDVSEPGTVRLTIHGAIVDPDYSRALIQRTELSLVDIRLLDRVQKRLPIDKTAVQRLRRQGLVEGRQPNLVVSPQIAATTDRKAEYIRTRAQDDTHYQRLILDFIQQFGSATRVDLDKMLIPHLPALLSEDQRRNKVRNYLQSLRRNSDIHRRYENGGSRWFIGPEASSLEQKGVGSESDETC</sequence>
<dbReference type="Gene3D" id="3.30.565.60">
    <property type="match status" value="1"/>
</dbReference>
<name>A0A5C6B5H2_9BACT</name>
<reference evidence="2 3" key="1">
    <citation type="journal article" date="2020" name="Antonie Van Leeuwenhoek">
        <title>Rhodopirellula heiligendammensis sp. nov., Rhodopirellula pilleata sp. nov., and Rhodopirellula solitaria sp. nov. isolated from natural or artificial marine surfaces in Northern Germany and California, USA, and emended description of the genus Rhodopirellula.</title>
        <authorList>
            <person name="Kallscheuer N."/>
            <person name="Wiegand S."/>
            <person name="Jogler M."/>
            <person name="Boedeker C."/>
            <person name="Peeters S.H."/>
            <person name="Rast P."/>
            <person name="Heuer A."/>
            <person name="Jetten M.S.M."/>
            <person name="Rohde M."/>
            <person name="Jogler C."/>
        </authorList>
    </citation>
    <scope>NUCLEOTIDE SEQUENCE [LARGE SCALE GENOMIC DNA]</scope>
    <source>
        <strain evidence="2 3">Poly21</strain>
    </source>
</reference>
<evidence type="ECO:0000259" key="1">
    <source>
        <dbReference type="Pfam" id="PF04326"/>
    </source>
</evidence>
<gene>
    <name evidence="2" type="ORF">Poly21_56160</name>
</gene>
<organism evidence="2 3">
    <name type="scientific">Allorhodopirellula heiligendammensis</name>
    <dbReference type="NCBI Taxonomy" id="2714739"/>
    <lineage>
        <taxon>Bacteria</taxon>
        <taxon>Pseudomonadati</taxon>
        <taxon>Planctomycetota</taxon>
        <taxon>Planctomycetia</taxon>
        <taxon>Pirellulales</taxon>
        <taxon>Pirellulaceae</taxon>
        <taxon>Allorhodopirellula</taxon>
    </lineage>
</organism>
<dbReference type="RefSeq" id="WP_146410030.1">
    <property type="nucleotide sequence ID" value="NZ_SJPU01000012.1"/>
</dbReference>
<dbReference type="PANTHER" id="PTHR30595:SF6">
    <property type="entry name" value="SCHLAFEN ALBA-2 DOMAIN-CONTAINING PROTEIN"/>
    <property type="match status" value="1"/>
</dbReference>
<dbReference type="Gene3D" id="3.30.950.30">
    <property type="entry name" value="Schlafen, AAA domain"/>
    <property type="match status" value="1"/>
</dbReference>
<evidence type="ECO:0000313" key="2">
    <source>
        <dbReference type="EMBL" id="TWU06549.1"/>
    </source>
</evidence>
<dbReference type="OrthoDB" id="258364at2"/>